<dbReference type="RefSeq" id="WP_344545983.1">
    <property type="nucleotide sequence ID" value="NZ_BAAATD010000009.1"/>
</dbReference>
<evidence type="ECO:0000313" key="9">
    <source>
        <dbReference type="Proteomes" id="UP001501509"/>
    </source>
</evidence>
<comment type="caution">
    <text evidence="8">The sequence shown here is derived from an EMBL/GenBank/DDBJ whole genome shotgun (WGS) entry which is preliminary data.</text>
</comment>
<keyword evidence="5 7" id="KW-1133">Transmembrane helix</keyword>
<sequence>MSPHASQNPYIPDRLSFLPDAGLLVGRVAIGVVFIAHGWDKLDKGHGAVSAGFDKGGIPLPDLSAAFVTWVELAGGIAMILGLLVPLTGLLLAFTMAGAYWYVHRENGLFANEGGYEYVLVLAALALLLTFVGGGRFGLDAVFSRRVRGQRSRTGEVV</sequence>
<evidence type="ECO:0000256" key="1">
    <source>
        <dbReference type="ARBA" id="ARBA00004651"/>
    </source>
</evidence>
<evidence type="ECO:0000256" key="7">
    <source>
        <dbReference type="SAM" id="Phobius"/>
    </source>
</evidence>
<feature type="transmembrane region" description="Helical" evidence="7">
    <location>
        <begin position="21"/>
        <end position="39"/>
    </location>
</feature>
<dbReference type="PANTHER" id="PTHR33452:SF1">
    <property type="entry name" value="INNER MEMBRANE PROTEIN YPHA-RELATED"/>
    <property type="match status" value="1"/>
</dbReference>
<keyword evidence="4 7" id="KW-0812">Transmembrane</keyword>
<keyword evidence="3" id="KW-1003">Cell membrane</keyword>
<keyword evidence="6 7" id="KW-0472">Membrane</keyword>
<evidence type="ECO:0000256" key="2">
    <source>
        <dbReference type="ARBA" id="ARBA00006679"/>
    </source>
</evidence>
<name>A0ABN3Q7T6_9ACTN</name>
<comment type="similarity">
    <text evidence="2">Belongs to the DoxX family.</text>
</comment>
<dbReference type="InterPro" id="IPR051907">
    <property type="entry name" value="DoxX-like_oxidoreductase"/>
</dbReference>
<proteinExistence type="inferred from homology"/>
<gene>
    <name evidence="8" type="ORF">GCM10010411_61630</name>
</gene>
<reference evidence="8 9" key="1">
    <citation type="journal article" date="2019" name="Int. J. Syst. Evol. Microbiol.">
        <title>The Global Catalogue of Microorganisms (GCM) 10K type strain sequencing project: providing services to taxonomists for standard genome sequencing and annotation.</title>
        <authorList>
            <consortium name="The Broad Institute Genomics Platform"/>
            <consortium name="The Broad Institute Genome Sequencing Center for Infectious Disease"/>
            <person name="Wu L."/>
            <person name="Ma J."/>
        </authorList>
    </citation>
    <scope>NUCLEOTIDE SEQUENCE [LARGE SCALE GENOMIC DNA]</scope>
    <source>
        <strain evidence="8 9">JCM 6833</strain>
    </source>
</reference>
<feature type="transmembrane region" description="Helical" evidence="7">
    <location>
        <begin position="77"/>
        <end position="103"/>
    </location>
</feature>
<protein>
    <submittedName>
        <fullName evidence="8">DoxX family protein</fullName>
    </submittedName>
</protein>
<dbReference type="InterPro" id="IPR032808">
    <property type="entry name" value="DoxX"/>
</dbReference>
<keyword evidence="9" id="KW-1185">Reference proteome</keyword>
<evidence type="ECO:0000256" key="4">
    <source>
        <dbReference type="ARBA" id="ARBA00022692"/>
    </source>
</evidence>
<organism evidence="8 9">
    <name type="scientific">Actinomadura fulvescens</name>
    <dbReference type="NCBI Taxonomy" id="46160"/>
    <lineage>
        <taxon>Bacteria</taxon>
        <taxon>Bacillati</taxon>
        <taxon>Actinomycetota</taxon>
        <taxon>Actinomycetes</taxon>
        <taxon>Streptosporangiales</taxon>
        <taxon>Thermomonosporaceae</taxon>
        <taxon>Actinomadura</taxon>
    </lineage>
</organism>
<dbReference type="Pfam" id="PF07681">
    <property type="entry name" value="DoxX"/>
    <property type="match status" value="1"/>
</dbReference>
<dbReference type="EMBL" id="BAAATD010000009">
    <property type="protein sequence ID" value="GAA2617950.1"/>
    <property type="molecule type" value="Genomic_DNA"/>
</dbReference>
<dbReference type="PANTHER" id="PTHR33452">
    <property type="entry name" value="OXIDOREDUCTASE CATD-RELATED"/>
    <property type="match status" value="1"/>
</dbReference>
<feature type="transmembrane region" description="Helical" evidence="7">
    <location>
        <begin position="115"/>
        <end position="139"/>
    </location>
</feature>
<dbReference type="Proteomes" id="UP001501509">
    <property type="component" value="Unassembled WGS sequence"/>
</dbReference>
<comment type="subcellular location">
    <subcellularLocation>
        <location evidence="1">Cell membrane</location>
        <topology evidence="1">Multi-pass membrane protein</topology>
    </subcellularLocation>
</comment>
<evidence type="ECO:0000256" key="5">
    <source>
        <dbReference type="ARBA" id="ARBA00022989"/>
    </source>
</evidence>
<evidence type="ECO:0000256" key="6">
    <source>
        <dbReference type="ARBA" id="ARBA00023136"/>
    </source>
</evidence>
<evidence type="ECO:0000256" key="3">
    <source>
        <dbReference type="ARBA" id="ARBA00022475"/>
    </source>
</evidence>
<evidence type="ECO:0000313" key="8">
    <source>
        <dbReference type="EMBL" id="GAA2617950.1"/>
    </source>
</evidence>
<accession>A0ABN3Q7T6</accession>